<feature type="domain" description="TonB-dependent receptor plug" evidence="12">
    <location>
        <begin position="131"/>
        <end position="238"/>
    </location>
</feature>
<keyword evidence="10" id="KW-1133">Transmembrane helix</keyword>
<dbReference type="Gene3D" id="2.40.170.20">
    <property type="entry name" value="TonB-dependent receptor, beta-barrel domain"/>
    <property type="match status" value="1"/>
</dbReference>
<proteinExistence type="inferred from homology"/>
<evidence type="ECO:0000259" key="12">
    <source>
        <dbReference type="Pfam" id="PF07715"/>
    </source>
</evidence>
<gene>
    <name evidence="13" type="ORF">E5L68_019150</name>
</gene>
<keyword evidence="6 8" id="KW-0472">Membrane</keyword>
<evidence type="ECO:0000256" key="4">
    <source>
        <dbReference type="ARBA" id="ARBA00022692"/>
    </source>
</evidence>
<evidence type="ECO:0000256" key="10">
    <source>
        <dbReference type="SAM" id="Phobius"/>
    </source>
</evidence>
<accession>A0ABW9JMN7</accession>
<name>A0ABW9JMN7_9SPHI</name>
<comment type="caution">
    <text evidence="13">The sequence shown here is derived from an EMBL/GenBank/DDBJ whole genome shotgun (WGS) entry which is preliminary data.</text>
</comment>
<protein>
    <submittedName>
        <fullName evidence="13">SusC/RagA family TonB-linked outer membrane protein</fullName>
    </submittedName>
</protein>
<evidence type="ECO:0000256" key="1">
    <source>
        <dbReference type="ARBA" id="ARBA00004571"/>
    </source>
</evidence>
<dbReference type="Pfam" id="PF07715">
    <property type="entry name" value="Plug"/>
    <property type="match status" value="1"/>
</dbReference>
<dbReference type="InterPro" id="IPR012910">
    <property type="entry name" value="Plug_dom"/>
</dbReference>
<comment type="subcellular location">
    <subcellularLocation>
        <location evidence="1 8">Cell outer membrane</location>
        <topology evidence="1 8">Multi-pass membrane protein</topology>
    </subcellularLocation>
</comment>
<dbReference type="NCBIfam" id="TIGR04056">
    <property type="entry name" value="OMP_RagA_SusC"/>
    <property type="match status" value="1"/>
</dbReference>
<evidence type="ECO:0000313" key="13">
    <source>
        <dbReference type="EMBL" id="MFN0293506.1"/>
    </source>
</evidence>
<evidence type="ECO:0000256" key="5">
    <source>
        <dbReference type="ARBA" id="ARBA00023077"/>
    </source>
</evidence>
<dbReference type="Gene3D" id="2.170.130.10">
    <property type="entry name" value="TonB-dependent receptor, plug domain"/>
    <property type="match status" value="1"/>
</dbReference>
<organism evidence="13 14">
    <name type="scientific">Pedobacter helvus</name>
    <dbReference type="NCBI Taxonomy" id="2563444"/>
    <lineage>
        <taxon>Bacteria</taxon>
        <taxon>Pseudomonadati</taxon>
        <taxon>Bacteroidota</taxon>
        <taxon>Sphingobacteriia</taxon>
        <taxon>Sphingobacteriales</taxon>
        <taxon>Sphingobacteriaceae</taxon>
        <taxon>Pedobacter</taxon>
    </lineage>
</organism>
<dbReference type="SUPFAM" id="SSF56935">
    <property type="entry name" value="Porins"/>
    <property type="match status" value="1"/>
</dbReference>
<dbReference type="Pfam" id="PF13715">
    <property type="entry name" value="CarbopepD_reg_2"/>
    <property type="match status" value="1"/>
</dbReference>
<evidence type="ECO:0000313" key="14">
    <source>
        <dbReference type="Proteomes" id="UP001517367"/>
    </source>
</evidence>
<sequence length="1115" mass="121599">MSNLKLNLTCGLARIVVISGICLITILFFAYDAHSQVASIKIKGKVSDIKGEPLPSVNVKVKGTNTATLTNAEGIFSITVPSKQSLLIFSSIGFQEREILALNVDGKGISMKENVSVLNDVVVIGYGTVAKRDLTGSVGKANIEDMQKAPVASFDQALAGRIAGVNVSSGDGQPGAASQITIRGSSVTQDASPLYVVDGFPVENMDVNSINMNDIESIEVLKDASSIAIYGARGANGVIIITSKIGKVGPARINYSFNYGVQKDVNRVEMLNPYEFVKLQLELDSIRSTGVSKIVTNNIIYLGYDPLTGSIKRDLESYRNEAGYDWQDLLLRTGLQQTHSLNLSGGTADTRYSVSGSLFDQKGIIINTGLKKYDGRVSLDQKVNKNIKVGIKSSFSNTESFGTVPTSGNGGGVVQGMRQYRPVSGVGNQDLLNSEIDSTAIDDFINGAGNATLGGNLVNPLVQAQNEYRSSIRNTTTLNGFLEYSFLNKFKLRISGGYSGTEVKNENFYNSKTQQGNLYTNTAGAIPNTFGINGNTSNTLNQSYLSENLLNYSTRIGKDHKIDALVGFTYQYARNSLRAFRVTNIPQAQETFGIESFYTGVASSPNTNGSQWQMYSFLSRVNYTAFDKYLFTVSARSDGSSKFSPGKQWGFFPSGAVAWRFSEEPFMKGLKKILNDGKLRLSYGSVGNNKVGDFSYLSQMTLNYATGYPFNNNYSMGLAPFFYGNDQLTWETTTELDLGLNLSFLNSRISVEADYYDKKTVDFLVGVSIASLAGYSNGANTQYQNTGSVRNRGFEFTFNSLNIKKKNFSWSTDFNIAFNKNTILEFYDGFDVKTTPWAQTGTATAWIAKTGGSISQFYGYKWGGVYQYSDFDKLADGSYSLKNGQATYAANVQPGDPKYQDLNNDGIVNDDDQTVLGSPLPKFTGGFSNNFSYKNFTLNVFMQYSYGSQILNANKVIFEAGGFPTTYNQFATVANRWTPTNPTNDIPRARYTRGDAGTSNYRMSSRYIEDGAYIRLKTVSLGYALPKSLVQRLRISNLSFVASAQNIFTLTKYSGQDPEVSTYRTSNGASGAIAGGGDGYTYIQPSSGYTALAGGYDFTPYPRTLTVTLGLNATF</sequence>
<dbReference type="RefSeq" id="WP_138729177.1">
    <property type="nucleotide sequence ID" value="NZ_SRMP02000050.1"/>
</dbReference>
<dbReference type="Gene3D" id="2.60.40.1120">
    <property type="entry name" value="Carboxypeptidase-like, regulatory domain"/>
    <property type="match status" value="1"/>
</dbReference>
<keyword evidence="14" id="KW-1185">Reference proteome</keyword>
<dbReference type="EMBL" id="SRMP02000050">
    <property type="protein sequence ID" value="MFN0293506.1"/>
    <property type="molecule type" value="Genomic_DNA"/>
</dbReference>
<evidence type="ECO:0000256" key="7">
    <source>
        <dbReference type="ARBA" id="ARBA00023237"/>
    </source>
</evidence>
<reference evidence="13 14" key="1">
    <citation type="submission" date="2024-12" db="EMBL/GenBank/DDBJ databases">
        <authorList>
            <person name="Hu S."/>
        </authorList>
    </citation>
    <scope>NUCLEOTIDE SEQUENCE [LARGE SCALE GENOMIC DNA]</scope>
    <source>
        <strain evidence="13 14">P-25</strain>
    </source>
</reference>
<dbReference type="InterPro" id="IPR023996">
    <property type="entry name" value="TonB-dep_OMP_SusC/RagA"/>
</dbReference>
<dbReference type="SUPFAM" id="SSF49464">
    <property type="entry name" value="Carboxypeptidase regulatory domain-like"/>
    <property type="match status" value="1"/>
</dbReference>
<evidence type="ECO:0000256" key="6">
    <source>
        <dbReference type="ARBA" id="ARBA00023136"/>
    </source>
</evidence>
<evidence type="ECO:0000256" key="2">
    <source>
        <dbReference type="ARBA" id="ARBA00022448"/>
    </source>
</evidence>
<dbReference type="InterPro" id="IPR036942">
    <property type="entry name" value="Beta-barrel_TonB_sf"/>
</dbReference>
<dbReference type="InterPro" id="IPR037066">
    <property type="entry name" value="Plug_dom_sf"/>
</dbReference>
<keyword evidence="7 8" id="KW-0998">Cell outer membrane</keyword>
<dbReference type="InterPro" id="IPR023997">
    <property type="entry name" value="TonB-dep_OMP_SusC/RagA_CS"/>
</dbReference>
<keyword evidence="2 8" id="KW-0813">Transport</keyword>
<dbReference type="Proteomes" id="UP001517367">
    <property type="component" value="Unassembled WGS sequence"/>
</dbReference>
<dbReference type="PROSITE" id="PS52016">
    <property type="entry name" value="TONB_DEPENDENT_REC_3"/>
    <property type="match status" value="1"/>
</dbReference>
<keyword evidence="3 8" id="KW-1134">Transmembrane beta strand</keyword>
<dbReference type="InterPro" id="IPR008969">
    <property type="entry name" value="CarboxyPept-like_regulatory"/>
</dbReference>
<keyword evidence="4 8" id="KW-0812">Transmembrane</keyword>
<feature type="domain" description="TonB-dependent receptor-like beta-barrel" evidence="11">
    <location>
        <begin position="441"/>
        <end position="903"/>
    </location>
</feature>
<dbReference type="InterPro" id="IPR000531">
    <property type="entry name" value="Beta-barrel_TonB"/>
</dbReference>
<dbReference type="InterPro" id="IPR039426">
    <property type="entry name" value="TonB-dep_rcpt-like"/>
</dbReference>
<dbReference type="Pfam" id="PF00593">
    <property type="entry name" value="TonB_dep_Rec_b-barrel"/>
    <property type="match status" value="1"/>
</dbReference>
<keyword evidence="5 9" id="KW-0798">TonB box</keyword>
<evidence type="ECO:0000256" key="9">
    <source>
        <dbReference type="RuleBase" id="RU003357"/>
    </source>
</evidence>
<comment type="similarity">
    <text evidence="8 9">Belongs to the TonB-dependent receptor family.</text>
</comment>
<evidence type="ECO:0000256" key="8">
    <source>
        <dbReference type="PROSITE-ProRule" id="PRU01360"/>
    </source>
</evidence>
<evidence type="ECO:0000256" key="3">
    <source>
        <dbReference type="ARBA" id="ARBA00022452"/>
    </source>
</evidence>
<dbReference type="NCBIfam" id="TIGR04057">
    <property type="entry name" value="SusC_RagA_signa"/>
    <property type="match status" value="1"/>
</dbReference>
<evidence type="ECO:0000259" key="11">
    <source>
        <dbReference type="Pfam" id="PF00593"/>
    </source>
</evidence>
<feature type="transmembrane region" description="Helical" evidence="10">
    <location>
        <begin position="12"/>
        <end position="31"/>
    </location>
</feature>